<name>A0A8J3W168_9ACTN</name>
<dbReference type="Proteomes" id="UP000610966">
    <property type="component" value="Unassembled WGS sequence"/>
</dbReference>
<reference evidence="1" key="1">
    <citation type="submission" date="2021-01" db="EMBL/GenBank/DDBJ databases">
        <title>Whole genome shotgun sequence of Sphaerimonospora thailandensis NBRC 107569.</title>
        <authorList>
            <person name="Komaki H."/>
            <person name="Tamura T."/>
        </authorList>
    </citation>
    <scope>NUCLEOTIDE SEQUENCE</scope>
    <source>
        <strain evidence="1">NBRC 107569</strain>
    </source>
</reference>
<keyword evidence="2" id="KW-1185">Reference proteome</keyword>
<evidence type="ECO:0000313" key="2">
    <source>
        <dbReference type="Proteomes" id="UP000610966"/>
    </source>
</evidence>
<sequence length="199" mass="22375">MQKPDRALPEESQWDLLAEHGLESWFNCQWVDTEDSNEITRRLGVDPRDGTLCDFQTAMQSYEAGPEKLIVWVGEHSAGWSTILTVSGVTVPPHLIEALSAGGHRVLEAYFMEEVDPGKLLYTHDGEYIGEIFPPSSPGGWMEVPEFEAHASGLVLSDEISDAETFDRYMCMVGRITGRFIDRAWFASTRTLYHVPHEA</sequence>
<proteinExistence type="predicted"/>
<dbReference type="AlphaFoldDB" id="A0A8J3W168"/>
<organism evidence="1 2">
    <name type="scientific">Sphaerimonospora thailandensis</name>
    <dbReference type="NCBI Taxonomy" id="795644"/>
    <lineage>
        <taxon>Bacteria</taxon>
        <taxon>Bacillati</taxon>
        <taxon>Actinomycetota</taxon>
        <taxon>Actinomycetes</taxon>
        <taxon>Streptosporangiales</taxon>
        <taxon>Streptosporangiaceae</taxon>
        <taxon>Sphaerimonospora</taxon>
    </lineage>
</organism>
<gene>
    <name evidence="1" type="ORF">Mth01_46450</name>
</gene>
<protein>
    <submittedName>
        <fullName evidence="1">Uncharacterized protein</fullName>
    </submittedName>
</protein>
<accession>A0A8J3W168</accession>
<comment type="caution">
    <text evidence="1">The sequence shown here is derived from an EMBL/GenBank/DDBJ whole genome shotgun (WGS) entry which is preliminary data.</text>
</comment>
<evidence type="ECO:0000313" key="1">
    <source>
        <dbReference type="EMBL" id="GIH72392.1"/>
    </source>
</evidence>
<dbReference type="EMBL" id="BOOG01000050">
    <property type="protein sequence ID" value="GIH72392.1"/>
    <property type="molecule type" value="Genomic_DNA"/>
</dbReference>